<accession>A0ACA9SSW6</accession>
<proteinExistence type="predicted"/>
<evidence type="ECO:0000313" key="2">
    <source>
        <dbReference type="Proteomes" id="UP000789920"/>
    </source>
</evidence>
<sequence>IALLPHDLRSLEWFGSHTVANKTIDSQIEEISFLIAMYGNYSDGLDRVRKVLKDIQ</sequence>
<name>A0ACA9SSW6_9GLOM</name>
<comment type="caution">
    <text evidence="1">The sequence shown here is derived from an EMBL/GenBank/DDBJ whole genome shotgun (WGS) entry which is preliminary data.</text>
</comment>
<dbReference type="EMBL" id="CAJVQC010159317">
    <property type="protein sequence ID" value="CAG8848119.1"/>
    <property type="molecule type" value="Genomic_DNA"/>
</dbReference>
<organism evidence="1 2">
    <name type="scientific">Racocetra persica</name>
    <dbReference type="NCBI Taxonomy" id="160502"/>
    <lineage>
        <taxon>Eukaryota</taxon>
        <taxon>Fungi</taxon>
        <taxon>Fungi incertae sedis</taxon>
        <taxon>Mucoromycota</taxon>
        <taxon>Glomeromycotina</taxon>
        <taxon>Glomeromycetes</taxon>
        <taxon>Diversisporales</taxon>
        <taxon>Gigasporaceae</taxon>
        <taxon>Racocetra</taxon>
    </lineage>
</organism>
<feature type="non-terminal residue" evidence="1">
    <location>
        <position position="1"/>
    </location>
</feature>
<evidence type="ECO:0000313" key="1">
    <source>
        <dbReference type="EMBL" id="CAG8848119.1"/>
    </source>
</evidence>
<feature type="non-terminal residue" evidence="1">
    <location>
        <position position="56"/>
    </location>
</feature>
<keyword evidence="2" id="KW-1185">Reference proteome</keyword>
<gene>
    <name evidence="1" type="ORF">RPERSI_LOCUS34960</name>
</gene>
<reference evidence="1" key="1">
    <citation type="submission" date="2021-06" db="EMBL/GenBank/DDBJ databases">
        <authorList>
            <person name="Kallberg Y."/>
            <person name="Tangrot J."/>
            <person name="Rosling A."/>
        </authorList>
    </citation>
    <scope>NUCLEOTIDE SEQUENCE</scope>
    <source>
        <strain evidence="1">MA461A</strain>
    </source>
</reference>
<dbReference type="Proteomes" id="UP000789920">
    <property type="component" value="Unassembled WGS sequence"/>
</dbReference>
<protein>
    <submittedName>
        <fullName evidence="1">8525_t:CDS:1</fullName>
    </submittedName>
</protein>